<keyword evidence="3" id="KW-0238">DNA-binding</keyword>
<dbReference type="PANTHER" id="PTHR30126:SF39">
    <property type="entry name" value="HTH-TYPE TRANSCRIPTIONAL REGULATOR CYSL"/>
    <property type="match status" value="1"/>
</dbReference>
<dbReference type="Pfam" id="PF00126">
    <property type="entry name" value="HTH_1"/>
    <property type="match status" value="1"/>
</dbReference>
<dbReference type="EMBL" id="JAOTIF010000001">
    <property type="protein sequence ID" value="MCU7547601.1"/>
    <property type="molecule type" value="Genomic_DNA"/>
</dbReference>
<organism evidence="6 7">
    <name type="scientific">Paraflavisolibacter caeni</name>
    <dbReference type="NCBI Taxonomy" id="2982496"/>
    <lineage>
        <taxon>Bacteria</taxon>
        <taxon>Pseudomonadati</taxon>
        <taxon>Bacteroidota</taxon>
        <taxon>Chitinophagia</taxon>
        <taxon>Chitinophagales</taxon>
        <taxon>Chitinophagaceae</taxon>
        <taxon>Paraflavisolibacter</taxon>
    </lineage>
</organism>
<evidence type="ECO:0000313" key="7">
    <source>
        <dbReference type="Proteomes" id="UP001155483"/>
    </source>
</evidence>
<dbReference type="Pfam" id="PF03466">
    <property type="entry name" value="LysR_substrate"/>
    <property type="match status" value="1"/>
</dbReference>
<evidence type="ECO:0000256" key="3">
    <source>
        <dbReference type="ARBA" id="ARBA00023125"/>
    </source>
</evidence>
<dbReference type="Gene3D" id="3.40.190.290">
    <property type="match status" value="1"/>
</dbReference>
<dbReference type="InterPro" id="IPR005119">
    <property type="entry name" value="LysR_subst-bd"/>
</dbReference>
<feature type="domain" description="HTH lysR-type" evidence="5">
    <location>
        <begin position="6"/>
        <end position="58"/>
    </location>
</feature>
<dbReference type="GO" id="GO:0003700">
    <property type="term" value="F:DNA-binding transcription factor activity"/>
    <property type="evidence" value="ECO:0007669"/>
    <property type="project" value="InterPro"/>
</dbReference>
<dbReference type="InterPro" id="IPR036388">
    <property type="entry name" value="WH-like_DNA-bd_sf"/>
</dbReference>
<dbReference type="AlphaFoldDB" id="A0A9X2XRW2"/>
<reference evidence="6" key="1">
    <citation type="submission" date="2022-09" db="EMBL/GenBank/DDBJ databases">
        <authorList>
            <person name="Yuan C."/>
            <person name="Ke Z."/>
        </authorList>
    </citation>
    <scope>NUCLEOTIDE SEQUENCE</scope>
    <source>
        <strain evidence="6">LB-8</strain>
    </source>
</reference>
<accession>A0A9X2XRW2</accession>
<dbReference type="PRINTS" id="PR00039">
    <property type="entry name" value="HTHLYSR"/>
</dbReference>
<dbReference type="InterPro" id="IPR000847">
    <property type="entry name" value="LysR_HTH_N"/>
</dbReference>
<dbReference type="InterPro" id="IPR036390">
    <property type="entry name" value="WH_DNA-bd_sf"/>
</dbReference>
<dbReference type="PROSITE" id="PS50931">
    <property type="entry name" value="HTH_LYSR"/>
    <property type="match status" value="1"/>
</dbReference>
<name>A0A9X2XRW2_9BACT</name>
<evidence type="ECO:0000256" key="2">
    <source>
        <dbReference type="ARBA" id="ARBA00023015"/>
    </source>
</evidence>
<keyword evidence="7" id="KW-1185">Reference proteome</keyword>
<evidence type="ECO:0000259" key="5">
    <source>
        <dbReference type="PROSITE" id="PS50931"/>
    </source>
</evidence>
<dbReference type="Proteomes" id="UP001155483">
    <property type="component" value="Unassembled WGS sequence"/>
</dbReference>
<evidence type="ECO:0000256" key="4">
    <source>
        <dbReference type="ARBA" id="ARBA00023163"/>
    </source>
</evidence>
<gene>
    <name evidence="6" type="ORF">OCK74_00680</name>
</gene>
<keyword evidence="4" id="KW-0804">Transcription</keyword>
<dbReference type="PANTHER" id="PTHR30126">
    <property type="entry name" value="HTH-TYPE TRANSCRIPTIONAL REGULATOR"/>
    <property type="match status" value="1"/>
</dbReference>
<dbReference type="SUPFAM" id="SSF46785">
    <property type="entry name" value="Winged helix' DNA-binding domain"/>
    <property type="match status" value="1"/>
</dbReference>
<proteinExistence type="inferred from homology"/>
<evidence type="ECO:0000313" key="6">
    <source>
        <dbReference type="EMBL" id="MCU7547601.1"/>
    </source>
</evidence>
<dbReference type="SUPFAM" id="SSF53850">
    <property type="entry name" value="Periplasmic binding protein-like II"/>
    <property type="match status" value="1"/>
</dbReference>
<dbReference type="Gene3D" id="1.10.10.10">
    <property type="entry name" value="Winged helix-like DNA-binding domain superfamily/Winged helix DNA-binding domain"/>
    <property type="match status" value="1"/>
</dbReference>
<sequence length="298" mass="34165">MFDFRFKVFHTVAKRLSFTKAAADLFITQPAVSKHIQELEQYFQVPLFNRKGNHIQLTPQGQVLLQYTEQLLNIYRNMEFDMNSFSNLHKGLLHLGASSTISQYVIPSVLADFHKKYKEVNVRLMNGNTEQIEQALLNNDIDIGIIEGQSKNKDIKYVEYVKDEIVLVSNVHHALAKKSSLTINELKKVPLLVRETGSGTLDVIAHALKPFGITFSQLNIEMELGSTEAIKAYLRNSDCMAFLSIHSVFNELSSNSFRIMDVKGLSIERYFYFIQRQGASEQLANLFMHFAQQYNFKL</sequence>
<dbReference type="GO" id="GO:0000976">
    <property type="term" value="F:transcription cis-regulatory region binding"/>
    <property type="evidence" value="ECO:0007669"/>
    <property type="project" value="TreeGrafter"/>
</dbReference>
<reference evidence="6" key="2">
    <citation type="submission" date="2023-04" db="EMBL/GenBank/DDBJ databases">
        <title>Paracnuella aquatica gen. nov., sp. nov., a member of the family Chitinophagaceae isolated from a hot spring.</title>
        <authorList>
            <person name="Wang C."/>
        </authorList>
    </citation>
    <scope>NUCLEOTIDE SEQUENCE</scope>
    <source>
        <strain evidence="6">LB-8</strain>
    </source>
</reference>
<keyword evidence="2" id="KW-0805">Transcription regulation</keyword>
<comment type="caution">
    <text evidence="6">The sequence shown here is derived from an EMBL/GenBank/DDBJ whole genome shotgun (WGS) entry which is preliminary data.</text>
</comment>
<dbReference type="RefSeq" id="WP_279295047.1">
    <property type="nucleotide sequence ID" value="NZ_JAOTIF010000001.1"/>
</dbReference>
<comment type="similarity">
    <text evidence="1">Belongs to the LysR transcriptional regulatory family.</text>
</comment>
<evidence type="ECO:0000256" key="1">
    <source>
        <dbReference type="ARBA" id="ARBA00009437"/>
    </source>
</evidence>
<dbReference type="FunFam" id="1.10.10.10:FF:000001">
    <property type="entry name" value="LysR family transcriptional regulator"/>
    <property type="match status" value="1"/>
</dbReference>
<protein>
    <submittedName>
        <fullName evidence="6">LysR family transcriptional regulator</fullName>
    </submittedName>
</protein>
<dbReference type="CDD" id="cd08420">
    <property type="entry name" value="PBP2_CysL_like"/>
    <property type="match status" value="1"/>
</dbReference>